<evidence type="ECO:0000313" key="2">
    <source>
        <dbReference type="Proteomes" id="UP001602245"/>
    </source>
</evidence>
<sequence length="225" mass="24485">MPQIDPTYGSPHQAPVALFLRPAHRRGHRDPNHEALADWYGLHPVHVATLIAHYTREGDRVLDIDGHPTIAAATRHLNRQLAVLSTDDGRTIDATGQLETAMPVVRLVLTTLPRLGIDSDDVHALSRAFGSWRRLLRPGGFMITLLADGPGRGTIGRRSTVIAAARAAGLLYHQHIPGLLVAMPEVEPRAEPHVIVSPPLLAGRHMRIHRDLLAFASTEPEGGDA</sequence>
<organism evidence="1 2">
    <name type="scientific">Paractinoplanes globisporus</name>
    <dbReference type="NCBI Taxonomy" id="113565"/>
    <lineage>
        <taxon>Bacteria</taxon>
        <taxon>Bacillati</taxon>
        <taxon>Actinomycetota</taxon>
        <taxon>Actinomycetes</taxon>
        <taxon>Micromonosporales</taxon>
        <taxon>Micromonosporaceae</taxon>
        <taxon>Paractinoplanes</taxon>
    </lineage>
</organism>
<proteinExistence type="predicted"/>
<protein>
    <recommendedName>
        <fullName evidence="3">Methyltransferase</fullName>
    </recommendedName>
</protein>
<dbReference type="RefSeq" id="WP_020516831.1">
    <property type="nucleotide sequence ID" value="NZ_JBIAZU010000005.1"/>
</dbReference>
<evidence type="ECO:0008006" key="3">
    <source>
        <dbReference type="Google" id="ProtNLM"/>
    </source>
</evidence>
<reference evidence="1 2" key="1">
    <citation type="submission" date="2024-10" db="EMBL/GenBank/DDBJ databases">
        <title>The Natural Products Discovery Center: Release of the First 8490 Sequenced Strains for Exploring Actinobacteria Biosynthetic Diversity.</title>
        <authorList>
            <person name="Kalkreuter E."/>
            <person name="Kautsar S.A."/>
            <person name="Yang D."/>
            <person name="Bader C.D."/>
            <person name="Teijaro C.N."/>
            <person name="Fluegel L."/>
            <person name="Davis C.M."/>
            <person name="Simpson J.R."/>
            <person name="Lauterbach L."/>
            <person name="Steele A.D."/>
            <person name="Gui C."/>
            <person name="Meng S."/>
            <person name="Li G."/>
            <person name="Viehrig K."/>
            <person name="Ye F."/>
            <person name="Su P."/>
            <person name="Kiefer A.F."/>
            <person name="Nichols A."/>
            <person name="Cepeda A.J."/>
            <person name="Yan W."/>
            <person name="Fan B."/>
            <person name="Jiang Y."/>
            <person name="Adhikari A."/>
            <person name="Zheng C.-J."/>
            <person name="Schuster L."/>
            <person name="Cowan T.M."/>
            <person name="Smanski M.J."/>
            <person name="Chevrette M.G."/>
            <person name="De Carvalho L.P.S."/>
            <person name="Shen B."/>
        </authorList>
    </citation>
    <scope>NUCLEOTIDE SEQUENCE [LARGE SCALE GENOMIC DNA]</scope>
    <source>
        <strain evidence="1 2">NPDC000087</strain>
    </source>
</reference>
<accession>A0ABW6WI86</accession>
<dbReference type="Proteomes" id="UP001602245">
    <property type="component" value="Unassembled WGS sequence"/>
</dbReference>
<dbReference type="EMBL" id="JBIAZU010000005">
    <property type="protein sequence ID" value="MFF5292999.1"/>
    <property type="molecule type" value="Genomic_DNA"/>
</dbReference>
<gene>
    <name evidence="1" type="ORF">ACFY35_26460</name>
</gene>
<evidence type="ECO:0000313" key="1">
    <source>
        <dbReference type="EMBL" id="MFF5292999.1"/>
    </source>
</evidence>
<keyword evidence="2" id="KW-1185">Reference proteome</keyword>
<name>A0ABW6WI86_9ACTN</name>
<comment type="caution">
    <text evidence="1">The sequence shown here is derived from an EMBL/GenBank/DDBJ whole genome shotgun (WGS) entry which is preliminary data.</text>
</comment>